<evidence type="ECO:0000256" key="1">
    <source>
        <dbReference type="ARBA" id="ARBA00022658"/>
    </source>
</evidence>
<dbReference type="Pfam" id="PF00617">
    <property type="entry name" value="RasGEF"/>
    <property type="match status" value="1"/>
</dbReference>
<dbReference type="SUPFAM" id="SSF48366">
    <property type="entry name" value="Ras GEF"/>
    <property type="match status" value="1"/>
</dbReference>
<dbReference type="GO" id="GO:0005886">
    <property type="term" value="C:plasma membrane"/>
    <property type="evidence" value="ECO:0007669"/>
    <property type="project" value="TreeGrafter"/>
</dbReference>
<feature type="domain" description="Ras-GEF" evidence="3">
    <location>
        <begin position="27"/>
        <end position="251"/>
    </location>
</feature>
<dbReference type="Ensembl" id="ENSMPUT00000010803.1">
    <property type="protein sequence ID" value="ENSMPUP00000010628.1"/>
    <property type="gene ID" value="ENSMPUG00000010712.1"/>
</dbReference>
<dbReference type="SMART" id="SM00147">
    <property type="entry name" value="RasGEF"/>
    <property type="match status" value="1"/>
</dbReference>
<dbReference type="HOGENOM" id="CLU_010252_3_0_1"/>
<dbReference type="InterPro" id="IPR023578">
    <property type="entry name" value="Ras_GEF_dom_sf"/>
</dbReference>
<sequence length="251" mass="28225">EPTATPEASSQHKNELKEKKADLLDFPPKLVGEQLTYMDAELFKKVVLHQCLGSIWSQRNRPGNEHLAPTVRAAIAQFNAVASCIVPTCFGNPSMTARDRAVVVDHYFIQGGAVCQILGNYSSLHAILVALQSVSIHCLKRTWDNVSRKNFQTFKNLCREDNPPGRELPIKLSQFYKSLQRRQPPGQKVQKRLPKKGVVPYIVTFLIDLVMLETAKGNEINHSKNNKDQEYRVLTDIMLLQAAAGNYCLEP</sequence>
<name>M3YH21_MUSPF</name>
<accession>M3YH21</accession>
<evidence type="ECO:0000256" key="2">
    <source>
        <dbReference type="PROSITE-ProRule" id="PRU00168"/>
    </source>
</evidence>
<dbReference type="STRING" id="9669.ENSMPUP00000010628"/>
<dbReference type="AlphaFoldDB" id="M3YH21"/>
<dbReference type="GO" id="GO:0005085">
    <property type="term" value="F:guanyl-nucleotide exchange factor activity"/>
    <property type="evidence" value="ECO:0007669"/>
    <property type="project" value="UniProtKB-KW"/>
</dbReference>
<dbReference type="GeneTree" id="ENSGT00940000153181"/>
<protein>
    <recommendedName>
        <fullName evidence="3">Ras-GEF domain-containing protein</fullName>
    </recommendedName>
</protein>
<dbReference type="InterPro" id="IPR036964">
    <property type="entry name" value="RASGEF_cat_dom_sf"/>
</dbReference>
<evidence type="ECO:0000259" key="3">
    <source>
        <dbReference type="PROSITE" id="PS50009"/>
    </source>
</evidence>
<dbReference type="eggNOG" id="KOG3629">
    <property type="taxonomic scope" value="Eukaryota"/>
</dbReference>
<organism evidence="4">
    <name type="scientific">Mustela putorius furo</name>
    <name type="common">European domestic ferret</name>
    <name type="synonym">Mustela furo</name>
    <dbReference type="NCBI Taxonomy" id="9669"/>
    <lineage>
        <taxon>Eukaryota</taxon>
        <taxon>Metazoa</taxon>
        <taxon>Chordata</taxon>
        <taxon>Craniata</taxon>
        <taxon>Vertebrata</taxon>
        <taxon>Euteleostomi</taxon>
        <taxon>Mammalia</taxon>
        <taxon>Eutheria</taxon>
        <taxon>Laurasiatheria</taxon>
        <taxon>Carnivora</taxon>
        <taxon>Caniformia</taxon>
        <taxon>Musteloidea</taxon>
        <taxon>Mustelidae</taxon>
        <taxon>Mustelinae</taxon>
        <taxon>Mustela</taxon>
    </lineage>
</organism>
<dbReference type="OMA" id="ASCIVPT"/>
<dbReference type="EMBL" id="AEYP01061038">
    <property type="status" value="NOT_ANNOTATED_CDS"/>
    <property type="molecule type" value="Genomic_DNA"/>
</dbReference>
<keyword evidence="1 2" id="KW-0344">Guanine-nucleotide releasing factor</keyword>
<dbReference type="Gene3D" id="1.10.840.10">
    <property type="entry name" value="Ras guanine-nucleotide exchange factors catalytic domain"/>
    <property type="match status" value="1"/>
</dbReference>
<evidence type="ECO:0000313" key="4">
    <source>
        <dbReference type="Ensembl" id="ENSMPUP00000010628.1"/>
    </source>
</evidence>
<dbReference type="InterPro" id="IPR001895">
    <property type="entry name" value="RASGEF_cat_dom"/>
</dbReference>
<dbReference type="InterPro" id="IPR008937">
    <property type="entry name" value="Ras-like_GEF"/>
</dbReference>
<dbReference type="PANTHER" id="PTHR23113">
    <property type="entry name" value="GUANINE NUCLEOTIDE EXCHANGE FACTOR"/>
    <property type="match status" value="1"/>
</dbReference>
<dbReference type="PANTHER" id="PTHR23113:SF223">
    <property type="entry name" value="RAL-GDS-RELATED PROTEIN"/>
    <property type="match status" value="1"/>
</dbReference>
<dbReference type="InParanoid" id="M3YH21"/>
<proteinExistence type="predicted"/>
<dbReference type="GO" id="GO:0007265">
    <property type="term" value="P:Ras protein signal transduction"/>
    <property type="evidence" value="ECO:0007669"/>
    <property type="project" value="TreeGrafter"/>
</dbReference>
<dbReference type="PROSITE" id="PS50009">
    <property type="entry name" value="RASGEF_CAT"/>
    <property type="match status" value="1"/>
</dbReference>
<reference evidence="4" key="1">
    <citation type="submission" date="2024-06" db="UniProtKB">
        <authorList>
            <consortium name="Ensembl"/>
        </authorList>
    </citation>
    <scope>IDENTIFICATION</scope>
</reference>